<organism evidence="2 3">
    <name type="scientific">Cannabis sativa</name>
    <name type="common">Hemp</name>
    <name type="synonym">Marijuana</name>
    <dbReference type="NCBI Taxonomy" id="3483"/>
    <lineage>
        <taxon>Eukaryota</taxon>
        <taxon>Viridiplantae</taxon>
        <taxon>Streptophyta</taxon>
        <taxon>Embryophyta</taxon>
        <taxon>Tracheophyta</taxon>
        <taxon>Spermatophyta</taxon>
        <taxon>Magnoliopsida</taxon>
        <taxon>eudicotyledons</taxon>
        <taxon>Gunneridae</taxon>
        <taxon>Pentapetalae</taxon>
        <taxon>rosids</taxon>
        <taxon>fabids</taxon>
        <taxon>Rosales</taxon>
        <taxon>Cannabaceae</taxon>
        <taxon>Cannabis</taxon>
    </lineage>
</organism>
<reference evidence="2 3" key="1">
    <citation type="journal article" date="2020" name="bioRxiv">
        <title>Sequence and annotation of 42 cannabis genomes reveals extensive copy number variation in cannabinoid synthesis and pathogen resistance genes.</title>
        <authorList>
            <person name="Mckernan K.J."/>
            <person name="Helbert Y."/>
            <person name="Kane L.T."/>
            <person name="Ebling H."/>
            <person name="Zhang L."/>
            <person name="Liu B."/>
            <person name="Eaton Z."/>
            <person name="Mclaughlin S."/>
            <person name="Kingan S."/>
            <person name="Baybayan P."/>
            <person name="Concepcion G."/>
            <person name="Jordan M."/>
            <person name="Riva A."/>
            <person name="Barbazuk W."/>
            <person name="Harkins T."/>
        </authorList>
    </citation>
    <scope>NUCLEOTIDE SEQUENCE [LARGE SCALE GENOMIC DNA]</scope>
    <source>
        <strain evidence="3">cv. Jamaican Lion 4</strain>
        <tissue evidence="2">Leaf</tissue>
    </source>
</reference>
<protein>
    <recommendedName>
        <fullName evidence="4">DUF4283 domain-containing protein</fullName>
    </recommendedName>
</protein>
<evidence type="ECO:0000313" key="3">
    <source>
        <dbReference type="Proteomes" id="UP000583929"/>
    </source>
</evidence>
<evidence type="ECO:0008006" key="4">
    <source>
        <dbReference type="Google" id="ProtNLM"/>
    </source>
</evidence>
<evidence type="ECO:0000256" key="1">
    <source>
        <dbReference type="SAM" id="MobiDB-lite"/>
    </source>
</evidence>
<comment type="caution">
    <text evidence="2">The sequence shown here is derived from an EMBL/GenBank/DDBJ whole genome shotgun (WGS) entry which is preliminary data.</text>
</comment>
<keyword evidence="3" id="KW-1185">Reference proteome</keyword>
<feature type="region of interest" description="Disordered" evidence="1">
    <location>
        <begin position="1"/>
        <end position="29"/>
    </location>
</feature>
<accession>A0A7J6I598</accession>
<gene>
    <name evidence="2" type="ORF">G4B88_012522</name>
</gene>
<sequence length="310" mass="34741">MLATQISSSSSSNFQNSDESQNSFSHPSPCRGGSALMAIDNHPSASSQLESESSTLLTIWEQACHSINASLTGLIPSLNKSHNDPYFFLIMAVYSSSIRGYSLNCYFYLPGQWMDLDNPPPNPVLNVCLLFFLYHSSTSPDMEDLLVRSFIAICFASYLNPVLDLGKLTLFVHYPSVLYPCVPLLLKMEDLARSFSAALHLTDTENTIHSLAEHVDPNEGLPPAPPQFHLMATLFTTKNFNHNALKNYLEKHWKGRFPVSVKERSHNSNLYLAAFHCEGNRRRTILNQPWVFDKCPILLEIPDTDSTLSP</sequence>
<dbReference type="AlphaFoldDB" id="A0A7J6I598"/>
<proteinExistence type="predicted"/>
<dbReference type="Proteomes" id="UP000583929">
    <property type="component" value="Unassembled WGS sequence"/>
</dbReference>
<evidence type="ECO:0000313" key="2">
    <source>
        <dbReference type="EMBL" id="KAF4402737.1"/>
    </source>
</evidence>
<name>A0A7J6I598_CANSA</name>
<dbReference type="EMBL" id="JAATIQ010000007">
    <property type="protein sequence ID" value="KAF4402737.1"/>
    <property type="molecule type" value="Genomic_DNA"/>
</dbReference>
<feature type="compositionally biased region" description="Low complexity" evidence="1">
    <location>
        <begin position="7"/>
        <end position="25"/>
    </location>
</feature>